<evidence type="ECO:0000256" key="1">
    <source>
        <dbReference type="SAM" id="MobiDB-lite"/>
    </source>
</evidence>
<dbReference type="AlphaFoldDB" id="A0A7J7IBG2"/>
<reference evidence="2 3" key="1">
    <citation type="journal article" date="2020" name="J. Phycol.">
        <title>Comparative genome analysis reveals Cyanidiococcus gen. nov., a new extremophilic red algal genus sister to Cyanidioschyzon (Cyanidioschyzonaceae, Rhodophyta).</title>
        <authorList>
            <person name="Liu S.-L."/>
            <person name="Chiang Y.-R."/>
            <person name="Yoon H.S."/>
            <person name="Fu H.-Y."/>
        </authorList>
    </citation>
    <scope>NUCLEOTIDE SEQUENCE [LARGE SCALE GENOMIC DNA]</scope>
    <source>
        <strain evidence="2 3">THAL066</strain>
    </source>
</reference>
<dbReference type="EMBL" id="VWRR01000020">
    <property type="protein sequence ID" value="KAF6000415.1"/>
    <property type="molecule type" value="Genomic_DNA"/>
</dbReference>
<name>A0A7J7IBG2_9RHOD</name>
<evidence type="ECO:0000313" key="2">
    <source>
        <dbReference type="EMBL" id="KAF6000415.1"/>
    </source>
</evidence>
<accession>A0A7J7IBG2</accession>
<comment type="caution">
    <text evidence="2">The sequence shown here is derived from an EMBL/GenBank/DDBJ whole genome shotgun (WGS) entry which is preliminary data.</text>
</comment>
<sequence>MHPCCLLSRVRVEPSTAETMYSLSTSSIRTCPERYSSGGRWAPTRAALSVEVGFVTWRSATEGAGSAVAWAAPHAPGLIARSFASKRLVCRLRRFHAGGFRRNDVCGWQVWRRARGRNSVAVCAHAFRADGDQDERTSSSLAAHNEHLATDYQSKLQQVLQELPRYAAYRTALEAVCGRVAGSQEHRKNGAEKPLSLDSALALLGEMQNDQALGVLEDAQKDELVTMLLDAMIRAPAVEHRGQRIRRLVDDRFGVGYAAMLRQLWDLEAINAFGAEQERTLRTHPPPRVRFFDSDSIRSTWCLDEAGLKVFASLAPLPSDPREELMQTSVGLGFLALSSMAILGEVVDPLVFHRSGNEETLILTLLFGSYALDRFIYLFQGRISDTVDKGLRRLIGGNEEREALCDAASFVVAYMLGISDFAFRPRARLCLEWLTQAHQASREISRDGDEEIRLWEEQIALYTVWLLSRTAIECCVDKELIESETRQARIFVQESLREQIKRLNAASDGSSRLEERPTDLQRVQWEDFTLRWAFIEAMGLVRANMSIIRQVATLMLDGRTVGECVTEIERTWRCKQPESGEVTSFPRKRPTRMFHFDSKPIPPSRELDPGVMAAISVFRNSHAAEIGANASAKDRTAPKASTTIDEFQMNKADIDSHRNHPLNVADRAQDHETDPSSDDPEASEARLEETRAVPAASPPRKMDALRDFTGPIDTRQDDTPKATDDLELAVEHEPVLKTPAVTNEQTAVPWTARVSEEADLREHDAVELDAETENDQGRADAPVPMPREWDASLSQETNPEHDWQRKHQHLEHVASGGAPEKANRDAHAAFDEIQHLPSEQTGKVLWSLQQVPAVTEPNASAAIVDQNRDASIRSLSSERDAIPERPSAAAQTCTLIENAHRTVSRKVIHCRDERRNSGDSGQSIAVRETFSRADSVCAEHSRRDER</sequence>
<dbReference type="Proteomes" id="UP000530660">
    <property type="component" value="Unassembled WGS sequence"/>
</dbReference>
<gene>
    <name evidence="2" type="ORF">F1559_001123</name>
</gene>
<keyword evidence="3" id="KW-1185">Reference proteome</keyword>
<proteinExistence type="predicted"/>
<organism evidence="2 3">
    <name type="scientific">Cyanidiococcus yangmingshanensis</name>
    <dbReference type="NCBI Taxonomy" id="2690220"/>
    <lineage>
        <taxon>Eukaryota</taxon>
        <taxon>Rhodophyta</taxon>
        <taxon>Bangiophyceae</taxon>
        <taxon>Cyanidiales</taxon>
        <taxon>Cyanidiaceae</taxon>
        <taxon>Cyanidiococcus</taxon>
    </lineage>
</organism>
<feature type="compositionally biased region" description="Basic and acidic residues" evidence="1">
    <location>
        <begin position="937"/>
        <end position="946"/>
    </location>
</feature>
<protein>
    <submittedName>
        <fullName evidence="2">Uncharacterized protein</fullName>
    </submittedName>
</protein>
<dbReference type="OrthoDB" id="195614at2759"/>
<feature type="region of interest" description="Disordered" evidence="1">
    <location>
        <begin position="913"/>
        <end position="946"/>
    </location>
</feature>
<evidence type="ECO:0000313" key="3">
    <source>
        <dbReference type="Proteomes" id="UP000530660"/>
    </source>
</evidence>
<feature type="region of interest" description="Disordered" evidence="1">
    <location>
        <begin position="668"/>
        <end position="720"/>
    </location>
</feature>